<sequence>MLPCWQKGRRGQAAASMEASPSPQRAPDVSASAARPRSRVGGGYQLDQRGRALNASSPGVSSSIALTLRPGSDCTSELLRLFARLTRYASEGDVDRAAEHLSSSGFQAIAEELRARQTAATSGFGDVGHDPGDRICFEPDHDFVHWVAERKADPDARSTCVLCGENGSMGVWFGVAAAERCGGTCLGTSMSTSVGSSARKEQRRDPFEESSVRRHASAPSGSMAVACTGRRAPAPSPYQTTPSRAAARPSSASPAGEKPWTPNGVPSRLSTSVPQRRAARASSAGGARPRAEPPCPRRAPRPTSLRW</sequence>
<evidence type="ECO:0000256" key="1">
    <source>
        <dbReference type="SAM" id="MobiDB-lite"/>
    </source>
</evidence>
<feature type="region of interest" description="Disordered" evidence="1">
    <location>
        <begin position="1"/>
        <end position="62"/>
    </location>
</feature>
<organism evidence="2 3">
    <name type="scientific">Prorocentrum cordatum</name>
    <dbReference type="NCBI Taxonomy" id="2364126"/>
    <lineage>
        <taxon>Eukaryota</taxon>
        <taxon>Sar</taxon>
        <taxon>Alveolata</taxon>
        <taxon>Dinophyceae</taxon>
        <taxon>Prorocentrales</taxon>
        <taxon>Prorocentraceae</taxon>
        <taxon>Prorocentrum</taxon>
    </lineage>
</organism>
<comment type="caution">
    <text evidence="2">The sequence shown here is derived from an EMBL/GenBank/DDBJ whole genome shotgun (WGS) entry which is preliminary data.</text>
</comment>
<name>A0ABN9Y3Q9_9DINO</name>
<feature type="compositionally biased region" description="Low complexity" evidence="1">
    <location>
        <begin position="242"/>
        <end position="255"/>
    </location>
</feature>
<dbReference type="EMBL" id="CAUYUJ010021815">
    <property type="protein sequence ID" value="CAK0907150.1"/>
    <property type="molecule type" value="Genomic_DNA"/>
</dbReference>
<gene>
    <name evidence="2" type="ORF">PCOR1329_LOCUS82262</name>
</gene>
<proteinExistence type="predicted"/>
<dbReference type="Proteomes" id="UP001189429">
    <property type="component" value="Unassembled WGS sequence"/>
</dbReference>
<reference evidence="2" key="1">
    <citation type="submission" date="2023-10" db="EMBL/GenBank/DDBJ databases">
        <authorList>
            <person name="Chen Y."/>
            <person name="Shah S."/>
            <person name="Dougan E. K."/>
            <person name="Thang M."/>
            <person name="Chan C."/>
        </authorList>
    </citation>
    <scope>NUCLEOTIDE SEQUENCE [LARGE SCALE GENOMIC DNA]</scope>
</reference>
<keyword evidence="3" id="KW-1185">Reference proteome</keyword>
<feature type="region of interest" description="Disordered" evidence="1">
    <location>
        <begin position="188"/>
        <end position="307"/>
    </location>
</feature>
<feature type="compositionally biased region" description="Basic and acidic residues" evidence="1">
    <location>
        <begin position="198"/>
        <end position="212"/>
    </location>
</feature>
<accession>A0ABN9Y3Q9</accession>
<evidence type="ECO:0000313" key="2">
    <source>
        <dbReference type="EMBL" id="CAK0907150.1"/>
    </source>
</evidence>
<protein>
    <submittedName>
        <fullName evidence="2">Uncharacterized protein</fullName>
    </submittedName>
</protein>
<evidence type="ECO:0000313" key="3">
    <source>
        <dbReference type="Proteomes" id="UP001189429"/>
    </source>
</evidence>